<dbReference type="OrthoDB" id="2020436at2759"/>
<dbReference type="CDD" id="cd00560">
    <property type="entry name" value="PanC"/>
    <property type="match status" value="1"/>
</dbReference>
<keyword evidence="6" id="KW-0566">Pantothenate biosynthesis</keyword>
<dbReference type="UniPathway" id="UPA00028">
    <property type="reaction ID" value="UER00005"/>
</dbReference>
<dbReference type="STRING" id="4829.A0A163JH50"/>
<dbReference type="InterPro" id="IPR014729">
    <property type="entry name" value="Rossmann-like_a/b/a_fold"/>
</dbReference>
<evidence type="ECO:0000313" key="12">
    <source>
        <dbReference type="EMBL" id="SAM01286.1"/>
    </source>
</evidence>
<dbReference type="SUPFAM" id="SSF52374">
    <property type="entry name" value="Nucleotidylyl transferase"/>
    <property type="match status" value="1"/>
</dbReference>
<dbReference type="GO" id="GO:0005524">
    <property type="term" value="F:ATP binding"/>
    <property type="evidence" value="ECO:0007669"/>
    <property type="project" value="UniProtKB-KW"/>
</dbReference>
<evidence type="ECO:0000256" key="6">
    <source>
        <dbReference type="ARBA" id="ARBA00022655"/>
    </source>
</evidence>
<dbReference type="OMA" id="CNHKLEP"/>
<dbReference type="NCBIfam" id="TIGR00018">
    <property type="entry name" value="panC"/>
    <property type="match status" value="1"/>
</dbReference>
<dbReference type="GO" id="GO:0015940">
    <property type="term" value="P:pantothenate biosynthetic process"/>
    <property type="evidence" value="ECO:0007669"/>
    <property type="project" value="UniProtKB-UniPathway"/>
</dbReference>
<dbReference type="InterPro" id="IPR042176">
    <property type="entry name" value="Pantoate_ligase_C"/>
</dbReference>
<dbReference type="Pfam" id="PF02569">
    <property type="entry name" value="Pantoate_ligase"/>
    <property type="match status" value="1"/>
</dbReference>
<evidence type="ECO:0000256" key="7">
    <source>
        <dbReference type="ARBA" id="ARBA00022741"/>
    </source>
</evidence>
<keyword evidence="7" id="KW-0547">Nucleotide-binding</keyword>
<dbReference type="Gene3D" id="3.40.50.620">
    <property type="entry name" value="HUPs"/>
    <property type="match status" value="1"/>
</dbReference>
<evidence type="ECO:0000256" key="9">
    <source>
        <dbReference type="ARBA" id="ARBA00029902"/>
    </source>
</evidence>
<dbReference type="InParanoid" id="A0A163JH50"/>
<reference evidence="12" key="1">
    <citation type="submission" date="2016-04" db="EMBL/GenBank/DDBJ databases">
        <authorList>
            <person name="Evans L.H."/>
            <person name="Alamgir A."/>
            <person name="Owens N."/>
            <person name="Weber N.D."/>
            <person name="Virtaneva K."/>
            <person name="Barbian K."/>
            <person name="Babar A."/>
            <person name="Rosenke K."/>
        </authorList>
    </citation>
    <scope>NUCLEOTIDE SEQUENCE [LARGE SCALE GENOMIC DNA]</scope>
    <source>
        <strain evidence="12">CBS 101.48</strain>
    </source>
</reference>
<evidence type="ECO:0000256" key="8">
    <source>
        <dbReference type="ARBA" id="ARBA00022840"/>
    </source>
</evidence>
<comment type="catalytic activity">
    <reaction evidence="11">
        <text>(R)-pantoate + beta-alanine + ATP = (R)-pantothenate + AMP + diphosphate + H(+)</text>
        <dbReference type="Rhea" id="RHEA:10912"/>
        <dbReference type="ChEBI" id="CHEBI:15378"/>
        <dbReference type="ChEBI" id="CHEBI:15980"/>
        <dbReference type="ChEBI" id="CHEBI:29032"/>
        <dbReference type="ChEBI" id="CHEBI:30616"/>
        <dbReference type="ChEBI" id="CHEBI:33019"/>
        <dbReference type="ChEBI" id="CHEBI:57966"/>
        <dbReference type="ChEBI" id="CHEBI:456215"/>
        <dbReference type="EC" id="6.3.2.1"/>
    </reaction>
</comment>
<dbReference type="GO" id="GO:0004592">
    <property type="term" value="F:pantoate-beta-alanine ligase activity"/>
    <property type="evidence" value="ECO:0007669"/>
    <property type="project" value="UniProtKB-EC"/>
</dbReference>
<proteinExistence type="inferred from homology"/>
<dbReference type="PANTHER" id="PTHR21299">
    <property type="entry name" value="CYTIDYLATE KINASE/PANTOATE-BETA-ALANINE LIGASE"/>
    <property type="match status" value="1"/>
</dbReference>
<comment type="similarity">
    <text evidence="2">Belongs to the pantothenate synthetase family.</text>
</comment>
<protein>
    <recommendedName>
        <fullName evidence="4">Pantoate--beta-alanine ligase</fullName>
        <ecNumber evidence="3">6.3.2.1</ecNumber>
    </recommendedName>
    <alternativeName>
        <fullName evidence="10">Pantoate-activating enzyme</fullName>
    </alternativeName>
    <alternativeName>
        <fullName evidence="9">Pantothenate synthetase</fullName>
    </alternativeName>
</protein>
<evidence type="ECO:0000256" key="2">
    <source>
        <dbReference type="ARBA" id="ARBA00009256"/>
    </source>
</evidence>
<dbReference type="FunCoup" id="A0A163JH50">
    <property type="interactions" value="449"/>
</dbReference>
<evidence type="ECO:0000256" key="3">
    <source>
        <dbReference type="ARBA" id="ARBA00012219"/>
    </source>
</evidence>
<dbReference type="Proteomes" id="UP000078561">
    <property type="component" value="Unassembled WGS sequence"/>
</dbReference>
<dbReference type="PANTHER" id="PTHR21299:SF1">
    <property type="entry name" value="PANTOATE--BETA-ALANINE LIGASE"/>
    <property type="match status" value="1"/>
</dbReference>
<dbReference type="HAMAP" id="MF_00158">
    <property type="entry name" value="PanC"/>
    <property type="match status" value="1"/>
</dbReference>
<dbReference type="EMBL" id="LT553525">
    <property type="protein sequence ID" value="SAM01286.1"/>
    <property type="molecule type" value="Genomic_DNA"/>
</dbReference>
<keyword evidence="8" id="KW-0067">ATP-binding</keyword>
<evidence type="ECO:0000313" key="13">
    <source>
        <dbReference type="Proteomes" id="UP000078561"/>
    </source>
</evidence>
<evidence type="ECO:0000256" key="1">
    <source>
        <dbReference type="ARBA" id="ARBA00004990"/>
    </source>
</evidence>
<organism evidence="12">
    <name type="scientific">Absidia glauca</name>
    <name type="common">Pin mould</name>
    <dbReference type="NCBI Taxonomy" id="4829"/>
    <lineage>
        <taxon>Eukaryota</taxon>
        <taxon>Fungi</taxon>
        <taxon>Fungi incertae sedis</taxon>
        <taxon>Mucoromycota</taxon>
        <taxon>Mucoromycotina</taxon>
        <taxon>Mucoromycetes</taxon>
        <taxon>Mucorales</taxon>
        <taxon>Cunninghamellaceae</taxon>
        <taxon>Absidia</taxon>
    </lineage>
</organism>
<dbReference type="EC" id="6.3.2.1" evidence="3"/>
<accession>A0A163JH50</accession>
<comment type="pathway">
    <text evidence="1">Cofactor biosynthesis; (R)-pantothenate biosynthesis; (R)-pantothenate from (R)-pantoate and beta-alanine: step 1/1.</text>
</comment>
<sequence>MLANMPYANVVKIPPGIRLFNKIADFRAWRRQLLLDSQTLGYVPTMGALHQGHLALVTSAKSRCDHVALTIFVNPAQFSPTEDLSTYPRTLQNDLNQLAALGPGVASAVLVPTVHEMYPGGIELDVTKQKGAFVEVKGLSHQLEGVTRPHFFRGVATVVSKFLNIVQPEQVFFGQKDVQQCSVIKTMIRDLHFPVQMNICPTVREQDGLAMSSRNAYLTPSQRQHALVVHKALSTIESLYRQGQRHAPTLIKAGTDVIDQARRQVQADGSIDWDIALDYLAINSPEDLSDISGDINPQEGGIVSTAVFVGKTRLIDNLLLDVETVS</sequence>
<evidence type="ECO:0000256" key="4">
    <source>
        <dbReference type="ARBA" id="ARBA00015647"/>
    </source>
</evidence>
<evidence type="ECO:0000256" key="5">
    <source>
        <dbReference type="ARBA" id="ARBA00022598"/>
    </source>
</evidence>
<gene>
    <name evidence="12" type="primary">ABSGL_07027.1 scaffold 8715</name>
</gene>
<evidence type="ECO:0000256" key="11">
    <source>
        <dbReference type="ARBA" id="ARBA00048258"/>
    </source>
</evidence>
<evidence type="ECO:0000256" key="10">
    <source>
        <dbReference type="ARBA" id="ARBA00032806"/>
    </source>
</evidence>
<keyword evidence="13" id="KW-1185">Reference proteome</keyword>
<dbReference type="InterPro" id="IPR003721">
    <property type="entry name" value="Pantoate_ligase"/>
</dbReference>
<keyword evidence="5" id="KW-0436">Ligase</keyword>
<dbReference type="Gene3D" id="3.30.1300.10">
    <property type="entry name" value="Pantoate-beta-alanine ligase, C-terminal domain"/>
    <property type="match status" value="1"/>
</dbReference>
<name>A0A163JH50_ABSGL</name>
<dbReference type="AlphaFoldDB" id="A0A163JH50"/>
<dbReference type="FunFam" id="3.40.50.620:FF:000013">
    <property type="entry name" value="Pantothenate synthetase"/>
    <property type="match status" value="1"/>
</dbReference>